<dbReference type="EC" id="2.1.2.2" evidence="2"/>
<feature type="domain" description="Formyl transferase N-terminal" evidence="5">
    <location>
        <begin position="76"/>
        <end position="205"/>
    </location>
</feature>
<organism evidence="6 7">
    <name type="scientific">Nitrospina watsonii</name>
    <dbReference type="NCBI Taxonomy" id="1323948"/>
    <lineage>
        <taxon>Bacteria</taxon>
        <taxon>Pseudomonadati</taxon>
        <taxon>Nitrospinota/Tectimicrobiota group</taxon>
        <taxon>Nitrospinota</taxon>
        <taxon>Nitrospinia</taxon>
        <taxon>Nitrospinales</taxon>
        <taxon>Nitrospinaceae</taxon>
        <taxon>Nitrospina</taxon>
    </lineage>
</organism>
<sequence>MHPPRLVLITGPELRHEYFVRHINRHFAVDLVLLETKEYPPTPAASKEAQAAWHWFFERREQHEEERFAFVRDLPRVNPPVYADLSADELNSDRLRDQLQDIDPDLILLFDCGLIGGDLMEAFPGRILNLHVGLTEAYRGSSCNFWPIHDERLDCLGATILQINPGIDTGAILDQSTVTVEIDDDEQSLMAKTLVLGVERMLEVVRRWQRGARTAHRPERDGILCQRKDFKPEAVLRVRKLVESPRWETLIAEHTGI</sequence>
<proteinExistence type="predicted"/>
<dbReference type="Proteomes" id="UP001157733">
    <property type="component" value="Chromosome"/>
</dbReference>
<dbReference type="Pfam" id="PF00551">
    <property type="entry name" value="Formyl_trans_N"/>
    <property type="match status" value="1"/>
</dbReference>
<dbReference type="InterPro" id="IPR002376">
    <property type="entry name" value="Formyl_transf_N"/>
</dbReference>
<dbReference type="InterPro" id="IPR036477">
    <property type="entry name" value="Formyl_transf_N_sf"/>
</dbReference>
<dbReference type="Gene3D" id="3.40.50.170">
    <property type="entry name" value="Formyl transferase, N-terminal domain"/>
    <property type="match status" value="1"/>
</dbReference>
<evidence type="ECO:0000313" key="6">
    <source>
        <dbReference type="EMBL" id="CAI2718610.1"/>
    </source>
</evidence>
<dbReference type="RefSeq" id="WP_282011502.1">
    <property type="nucleotide sequence ID" value="NZ_OX336137.1"/>
</dbReference>
<evidence type="ECO:0000256" key="2">
    <source>
        <dbReference type="ARBA" id="ARBA00012254"/>
    </source>
</evidence>
<keyword evidence="7" id="KW-1185">Reference proteome</keyword>
<accession>A0ABM9HEJ4</accession>
<evidence type="ECO:0000256" key="1">
    <source>
        <dbReference type="ARBA" id="ARBA00005054"/>
    </source>
</evidence>
<keyword evidence="3" id="KW-0808">Transferase</keyword>
<name>A0ABM9HEJ4_9BACT</name>
<dbReference type="EMBL" id="OX336137">
    <property type="protein sequence ID" value="CAI2718610.1"/>
    <property type="molecule type" value="Genomic_DNA"/>
</dbReference>
<dbReference type="PANTHER" id="PTHR43369">
    <property type="entry name" value="PHOSPHORIBOSYLGLYCINAMIDE FORMYLTRANSFERASE"/>
    <property type="match status" value="1"/>
</dbReference>
<dbReference type="PANTHER" id="PTHR43369:SF2">
    <property type="entry name" value="PHOSPHORIBOSYLGLYCINAMIDE FORMYLTRANSFERASE"/>
    <property type="match status" value="1"/>
</dbReference>
<comment type="pathway">
    <text evidence="1">Purine metabolism; IMP biosynthesis via de novo pathway; N(2)-formyl-N(1)-(5-phospho-D-ribosyl)glycinamide from N(1)-(5-phospho-D-ribosyl)glycinamide (10-formyl THF route): step 1/1.</text>
</comment>
<reference evidence="6 7" key="1">
    <citation type="submission" date="2022-09" db="EMBL/GenBank/DDBJ databases">
        <authorList>
            <person name="Kop L."/>
        </authorList>
    </citation>
    <scope>NUCLEOTIDE SEQUENCE [LARGE SCALE GENOMIC DNA]</scope>
    <source>
        <strain evidence="6 7">347</strain>
    </source>
</reference>
<dbReference type="SUPFAM" id="SSF53328">
    <property type="entry name" value="Formyltransferase"/>
    <property type="match status" value="1"/>
</dbReference>
<gene>
    <name evidence="6" type="ORF">NSPWAT_1751</name>
</gene>
<protein>
    <recommendedName>
        <fullName evidence="2">phosphoribosylglycinamide formyltransferase 1</fullName>
        <ecNumber evidence="2">2.1.2.2</ecNumber>
    </recommendedName>
</protein>
<evidence type="ECO:0000256" key="3">
    <source>
        <dbReference type="ARBA" id="ARBA00022679"/>
    </source>
</evidence>
<evidence type="ECO:0000259" key="5">
    <source>
        <dbReference type="Pfam" id="PF00551"/>
    </source>
</evidence>
<evidence type="ECO:0000313" key="7">
    <source>
        <dbReference type="Proteomes" id="UP001157733"/>
    </source>
</evidence>
<keyword evidence="4" id="KW-0658">Purine biosynthesis</keyword>
<evidence type="ECO:0000256" key="4">
    <source>
        <dbReference type="ARBA" id="ARBA00022755"/>
    </source>
</evidence>